<protein>
    <submittedName>
        <fullName evidence="2">Uncharacterized protein</fullName>
    </submittedName>
</protein>
<feature type="compositionally biased region" description="Basic and acidic residues" evidence="1">
    <location>
        <begin position="93"/>
        <end position="105"/>
    </location>
</feature>
<feature type="region of interest" description="Disordered" evidence="1">
    <location>
        <begin position="82"/>
        <end position="117"/>
    </location>
</feature>
<dbReference type="AlphaFoldDB" id="A0A8K0GVT0"/>
<dbReference type="PANTHER" id="PTHR38932">
    <property type="entry name" value="BNAC03G64660D PROTEIN"/>
    <property type="match status" value="1"/>
</dbReference>
<accession>A0A8K0GVT0</accession>
<comment type="caution">
    <text evidence="2">The sequence shown here is derived from an EMBL/GenBank/DDBJ whole genome shotgun (WGS) entry which is preliminary data.</text>
</comment>
<dbReference type="EMBL" id="VOIH02000010">
    <property type="protein sequence ID" value="KAF3436090.1"/>
    <property type="molecule type" value="Genomic_DNA"/>
</dbReference>
<dbReference type="OrthoDB" id="1867172at2759"/>
<dbReference type="Proteomes" id="UP000796880">
    <property type="component" value="Unassembled WGS sequence"/>
</dbReference>
<organism evidence="2 3">
    <name type="scientific">Rhamnella rubrinervis</name>
    <dbReference type="NCBI Taxonomy" id="2594499"/>
    <lineage>
        <taxon>Eukaryota</taxon>
        <taxon>Viridiplantae</taxon>
        <taxon>Streptophyta</taxon>
        <taxon>Embryophyta</taxon>
        <taxon>Tracheophyta</taxon>
        <taxon>Spermatophyta</taxon>
        <taxon>Magnoliopsida</taxon>
        <taxon>eudicotyledons</taxon>
        <taxon>Gunneridae</taxon>
        <taxon>Pentapetalae</taxon>
        <taxon>rosids</taxon>
        <taxon>fabids</taxon>
        <taxon>Rosales</taxon>
        <taxon>Rhamnaceae</taxon>
        <taxon>rhamnoid group</taxon>
        <taxon>Rhamneae</taxon>
        <taxon>Rhamnella</taxon>
    </lineage>
</organism>
<keyword evidence="3" id="KW-1185">Reference proteome</keyword>
<proteinExistence type="predicted"/>
<evidence type="ECO:0000256" key="1">
    <source>
        <dbReference type="SAM" id="MobiDB-lite"/>
    </source>
</evidence>
<sequence>MTEKGHDENESARASLVYPRVKVRAYEQEDCLNSPQDDAYGSKAGLFSTNLTNQSPAREIEIRSPPSIARIMKVYDMPAGTRISSISSPSKGTVEKNNKNNHGKDTTPTNKPVNARGCSVPPPRAVLSSPDNDGVIGNRNKLIHERSPLSLKGDKKPVHVRPKATTIPIDHKPNTAMPLKNNIVVTNTSPHKAFNCKNGLLQHRKEITKKPEETRPAFRTTFKSNLT</sequence>
<name>A0A8K0GVT0_9ROSA</name>
<dbReference type="PANTHER" id="PTHR38932:SF2">
    <property type="entry name" value="DUF3741 DOMAIN-CONTAINING PROTEIN"/>
    <property type="match status" value="1"/>
</dbReference>
<evidence type="ECO:0000313" key="2">
    <source>
        <dbReference type="EMBL" id="KAF3436090.1"/>
    </source>
</evidence>
<gene>
    <name evidence="2" type="ORF">FNV43_RR23182</name>
</gene>
<feature type="compositionally biased region" description="Polar residues" evidence="1">
    <location>
        <begin position="82"/>
        <end position="91"/>
    </location>
</feature>
<evidence type="ECO:0000313" key="3">
    <source>
        <dbReference type="Proteomes" id="UP000796880"/>
    </source>
</evidence>
<reference evidence="2" key="1">
    <citation type="submission" date="2020-03" db="EMBL/GenBank/DDBJ databases">
        <title>A high-quality chromosome-level genome assembly of a woody plant with both climbing and erect habits, Rhamnella rubrinervis.</title>
        <authorList>
            <person name="Lu Z."/>
            <person name="Yang Y."/>
            <person name="Zhu X."/>
            <person name="Sun Y."/>
        </authorList>
    </citation>
    <scope>NUCLEOTIDE SEQUENCE</scope>
    <source>
        <strain evidence="2">BYM</strain>
        <tissue evidence="2">Leaf</tissue>
    </source>
</reference>